<evidence type="ECO:0000256" key="9">
    <source>
        <dbReference type="ARBA" id="ARBA00023002"/>
    </source>
</evidence>
<dbReference type="SUPFAM" id="SSF51905">
    <property type="entry name" value="FAD/NAD(P)-binding domain"/>
    <property type="match status" value="2"/>
</dbReference>
<evidence type="ECO:0000256" key="11">
    <source>
        <dbReference type="ARBA" id="ARBA00029939"/>
    </source>
</evidence>
<evidence type="ECO:0000313" key="16">
    <source>
        <dbReference type="EMBL" id="KUM75150.1"/>
    </source>
</evidence>
<evidence type="ECO:0000256" key="3">
    <source>
        <dbReference type="ARBA" id="ARBA00007588"/>
    </source>
</evidence>
<evidence type="ECO:0000313" key="17">
    <source>
        <dbReference type="Proteomes" id="UP000054024"/>
    </source>
</evidence>
<evidence type="ECO:0000256" key="2">
    <source>
        <dbReference type="ARBA" id="ARBA00004924"/>
    </source>
</evidence>
<proteinExistence type="inferred from homology"/>
<comment type="caution">
    <text evidence="16">The sequence shown here is derived from an EMBL/GenBank/DDBJ whole genome shotgun (WGS) entry which is preliminary data.</text>
</comment>
<protein>
    <recommendedName>
        <fullName evidence="5">L-lysine N6-monooxygenase MbtG</fullName>
        <ecNumber evidence="4">1.14.13.59</ecNumber>
    </recommendedName>
    <alternativeName>
        <fullName evidence="14">Lysine 6-N-hydroxylase</fullName>
    </alternativeName>
    <alternativeName>
        <fullName evidence="13">Lysine N6-hydroxylase</fullName>
    </alternativeName>
    <alternativeName>
        <fullName evidence="11">Lysine-N-oxygenase</fullName>
    </alternativeName>
    <alternativeName>
        <fullName evidence="12">Mycobactin synthase protein G</fullName>
    </alternativeName>
</protein>
<comment type="cofactor">
    <cofactor evidence="1">
        <name>FAD</name>
        <dbReference type="ChEBI" id="CHEBI:57692"/>
    </cofactor>
</comment>
<dbReference type="PANTHER" id="PTHR42802:SF1">
    <property type="entry name" value="L-ORNITHINE N(5)-MONOOXYGENASE"/>
    <property type="match status" value="1"/>
</dbReference>
<comment type="similarity">
    <text evidence="3">Belongs to the lysine N(6)-hydroxylase/L-ornithine N(5)-oxygenase family.</text>
</comment>
<keyword evidence="10 16" id="KW-0503">Monooxygenase</keyword>
<accession>A0A124H1H4</accession>
<evidence type="ECO:0000256" key="5">
    <source>
        <dbReference type="ARBA" id="ARBA00016406"/>
    </source>
</evidence>
<evidence type="ECO:0000256" key="10">
    <source>
        <dbReference type="ARBA" id="ARBA00023033"/>
    </source>
</evidence>
<sequence length="447" mass="50030">MGARAAEVYDVVGIGFGPSNLSLAVALEEHNVHTPDEPVTAVFLERQEKFGWHRNMLLPATTMQIPFLKDIATFRNPASRYSFVSYLHASGRLASFVNNQTFFPTRQEFHQYLEWVASNFGDRVSYGAQVVGLSRPGEGSGPGVPPYLEVEIRGEADRARRSVRARNVVVSTGLVPRMPEGVPCDDRVWHSSQFLTGFRRLGRAGLRSVAVVGAGQSAAEITRFLHDSVPEAQVHSIIPSYGYSLADDTPFANQVFDPNAVDDYYFGTDRTRQAFWDYHKNTNYSVVDDDVIRDLYRRSYEEDVRGTRRLHFLNLTRVSEVKRSGDDTRVLLMNGETRELEVDLCVFATGYHAMEPTGLLGELDQYCLRDEAGRHRVDRDYRLMAGPELPGAVYLQGGTEHTHGLSSSLLSNIAVRSGEIAESIVSRRRIQRELDEPISAEPAGKSR</sequence>
<keyword evidence="6" id="KW-0285">Flavoprotein</keyword>
<evidence type="ECO:0000256" key="13">
    <source>
        <dbReference type="ARBA" id="ARBA00032493"/>
    </source>
</evidence>
<evidence type="ECO:0000256" key="12">
    <source>
        <dbReference type="ARBA" id="ARBA00031158"/>
    </source>
</evidence>
<evidence type="ECO:0000256" key="7">
    <source>
        <dbReference type="ARBA" id="ARBA00022827"/>
    </source>
</evidence>
<evidence type="ECO:0000256" key="8">
    <source>
        <dbReference type="ARBA" id="ARBA00022857"/>
    </source>
</evidence>
<dbReference type="InterPro" id="IPR036188">
    <property type="entry name" value="FAD/NAD-bd_sf"/>
</dbReference>
<dbReference type="GO" id="GO:0047091">
    <property type="term" value="F:L-lysine 6-monooxygenase (NADPH) activity"/>
    <property type="evidence" value="ECO:0007669"/>
    <property type="project" value="UniProtKB-EC"/>
</dbReference>
<keyword evidence="7" id="KW-0274">FAD</keyword>
<dbReference type="Proteomes" id="UP000054024">
    <property type="component" value="Unassembled WGS sequence"/>
</dbReference>
<dbReference type="AlphaFoldDB" id="A0A124H1H4"/>
<dbReference type="InterPro" id="IPR025700">
    <property type="entry name" value="Lys/Orn_oxygenase"/>
</dbReference>
<dbReference type="OrthoDB" id="7527071at2"/>
<keyword evidence="8" id="KW-0521">NADP</keyword>
<comment type="catalytic activity">
    <reaction evidence="15">
        <text>L-lysine + NADPH + O2 = N(6)-hydroxy-L-lysine + NADP(+) + H2O</text>
        <dbReference type="Rhea" id="RHEA:23228"/>
        <dbReference type="ChEBI" id="CHEBI:15377"/>
        <dbReference type="ChEBI" id="CHEBI:15379"/>
        <dbReference type="ChEBI" id="CHEBI:32551"/>
        <dbReference type="ChEBI" id="CHEBI:57783"/>
        <dbReference type="ChEBI" id="CHEBI:57820"/>
        <dbReference type="ChEBI" id="CHEBI:58349"/>
        <dbReference type="EC" id="1.14.13.59"/>
    </reaction>
</comment>
<keyword evidence="17" id="KW-1185">Reference proteome</keyword>
<dbReference type="Pfam" id="PF13434">
    <property type="entry name" value="Lys_Orn_oxgnase"/>
    <property type="match status" value="1"/>
</dbReference>
<dbReference type="PANTHER" id="PTHR42802">
    <property type="entry name" value="MONOOXYGENASE"/>
    <property type="match status" value="1"/>
</dbReference>
<dbReference type="EC" id="1.14.13.59" evidence="4"/>
<gene>
    <name evidence="16" type="ORF">AQI70_16660</name>
</gene>
<name>A0A124H1H4_9ACTN</name>
<evidence type="ECO:0000256" key="14">
    <source>
        <dbReference type="ARBA" id="ARBA00032738"/>
    </source>
</evidence>
<evidence type="ECO:0000256" key="15">
    <source>
        <dbReference type="ARBA" id="ARBA00048407"/>
    </source>
</evidence>
<comment type="pathway">
    <text evidence="2">Siderophore biosynthesis.</text>
</comment>
<dbReference type="EMBL" id="LMWJ01000012">
    <property type="protein sequence ID" value="KUM75150.1"/>
    <property type="molecule type" value="Genomic_DNA"/>
</dbReference>
<evidence type="ECO:0000256" key="4">
    <source>
        <dbReference type="ARBA" id="ARBA00013076"/>
    </source>
</evidence>
<organism evidence="16 17">
    <name type="scientific">Streptomyces curacoi</name>
    <dbReference type="NCBI Taxonomy" id="146536"/>
    <lineage>
        <taxon>Bacteria</taxon>
        <taxon>Bacillati</taxon>
        <taxon>Actinomycetota</taxon>
        <taxon>Actinomycetes</taxon>
        <taxon>Kitasatosporales</taxon>
        <taxon>Streptomycetaceae</taxon>
        <taxon>Streptomyces</taxon>
    </lineage>
</organism>
<evidence type="ECO:0000256" key="1">
    <source>
        <dbReference type="ARBA" id="ARBA00001974"/>
    </source>
</evidence>
<dbReference type="PRINTS" id="PR00368">
    <property type="entry name" value="FADPNR"/>
</dbReference>
<reference evidence="16 17" key="1">
    <citation type="submission" date="2015-10" db="EMBL/GenBank/DDBJ databases">
        <title>Draft genome sequence of Streptomyces curacoi DSM 40107, type strain for the species Streptomyces curacoi.</title>
        <authorList>
            <person name="Ruckert C."/>
            <person name="Winkler A."/>
            <person name="Kalinowski J."/>
            <person name="Kampfer P."/>
            <person name="Glaeser S."/>
        </authorList>
    </citation>
    <scope>NUCLEOTIDE SEQUENCE [LARGE SCALE GENOMIC DNA]</scope>
    <source>
        <strain evidence="16 17">DSM 40107</strain>
    </source>
</reference>
<keyword evidence="9" id="KW-0560">Oxidoreductase</keyword>
<dbReference type="STRING" id="146536.AQI70_16660"/>
<dbReference type="Gene3D" id="3.50.50.60">
    <property type="entry name" value="FAD/NAD(P)-binding domain"/>
    <property type="match status" value="1"/>
</dbReference>
<evidence type="ECO:0000256" key="6">
    <source>
        <dbReference type="ARBA" id="ARBA00022630"/>
    </source>
</evidence>
<dbReference type="RefSeq" id="WP_062149969.1">
    <property type="nucleotide sequence ID" value="NZ_KQ947987.1"/>
</dbReference>